<dbReference type="SUPFAM" id="SSF57716">
    <property type="entry name" value="Glucocorticoid receptor-like (DNA-binding domain)"/>
    <property type="match status" value="3"/>
</dbReference>
<dbReference type="CDD" id="cd06753">
    <property type="entry name" value="PDZ_PDLIM-like"/>
    <property type="match status" value="1"/>
</dbReference>
<keyword evidence="6 7" id="KW-0440">LIM domain</keyword>
<protein>
    <submittedName>
        <fullName evidence="12">PDZ and LIM domain protein 5 isoform X9</fullName>
    </submittedName>
</protein>
<evidence type="ECO:0000256" key="7">
    <source>
        <dbReference type="PROSITE-ProRule" id="PRU00125"/>
    </source>
</evidence>
<dbReference type="PROSITE" id="PS00478">
    <property type="entry name" value="LIM_DOMAIN_1"/>
    <property type="match status" value="1"/>
</dbReference>
<dbReference type="InterPro" id="IPR001478">
    <property type="entry name" value="PDZ"/>
</dbReference>
<feature type="domain" description="LIM zinc-binding" evidence="9">
    <location>
        <begin position="309"/>
        <end position="367"/>
    </location>
</feature>
<dbReference type="FunFam" id="2.30.42.10:FF:000019">
    <property type="entry name" value="LIM domain binding 3 isoform 1"/>
    <property type="match status" value="1"/>
</dbReference>
<keyword evidence="3 7" id="KW-0479">Metal-binding</keyword>
<name>A0A2U3VAS8_ODORO</name>
<dbReference type="InterPro" id="IPR036034">
    <property type="entry name" value="PDZ_sf"/>
</dbReference>
<evidence type="ECO:0000313" key="12">
    <source>
        <dbReference type="RefSeq" id="XP_004391559.1"/>
    </source>
</evidence>
<dbReference type="SUPFAM" id="SSF50156">
    <property type="entry name" value="PDZ domain-like"/>
    <property type="match status" value="1"/>
</dbReference>
<organism evidence="11 12">
    <name type="scientific">Odobenus rosmarus divergens</name>
    <name type="common">Pacific walrus</name>
    <dbReference type="NCBI Taxonomy" id="9708"/>
    <lineage>
        <taxon>Eukaryota</taxon>
        <taxon>Metazoa</taxon>
        <taxon>Chordata</taxon>
        <taxon>Craniata</taxon>
        <taxon>Vertebrata</taxon>
        <taxon>Euteleostomi</taxon>
        <taxon>Mammalia</taxon>
        <taxon>Eutheria</taxon>
        <taxon>Laurasiatheria</taxon>
        <taxon>Carnivora</taxon>
        <taxon>Caniformia</taxon>
        <taxon>Pinnipedia</taxon>
        <taxon>Odobenidae</taxon>
        <taxon>Odobenus</taxon>
    </lineage>
</organism>
<feature type="region of interest" description="Disordered" evidence="8">
    <location>
        <begin position="147"/>
        <end position="293"/>
    </location>
</feature>
<dbReference type="GO" id="GO:0003779">
    <property type="term" value="F:actin binding"/>
    <property type="evidence" value="ECO:0007669"/>
    <property type="project" value="TreeGrafter"/>
</dbReference>
<dbReference type="PROSITE" id="PS50106">
    <property type="entry name" value="PDZ"/>
    <property type="match status" value="1"/>
</dbReference>
<feature type="domain" description="PDZ" evidence="10">
    <location>
        <begin position="10"/>
        <end position="85"/>
    </location>
</feature>
<dbReference type="GeneID" id="101373857"/>
<dbReference type="SMART" id="SM00132">
    <property type="entry name" value="LIM"/>
    <property type="match status" value="3"/>
</dbReference>
<dbReference type="RefSeq" id="XP_004391559.1">
    <property type="nucleotide sequence ID" value="XM_004391502.1"/>
</dbReference>
<dbReference type="GO" id="GO:0046872">
    <property type="term" value="F:metal ion binding"/>
    <property type="evidence" value="ECO:0007669"/>
    <property type="project" value="UniProtKB-KW"/>
</dbReference>
<feature type="domain" description="LIM zinc-binding" evidence="9">
    <location>
        <begin position="368"/>
        <end position="427"/>
    </location>
</feature>
<dbReference type="Pfam" id="PF00595">
    <property type="entry name" value="PDZ"/>
    <property type="match status" value="1"/>
</dbReference>
<evidence type="ECO:0000259" key="10">
    <source>
        <dbReference type="PROSITE" id="PS50106"/>
    </source>
</evidence>
<dbReference type="AlphaFoldDB" id="A0A2U3VAS8"/>
<dbReference type="PANTHER" id="PTHR24214:SF32">
    <property type="entry name" value="PDZ AND LIM DOMAIN PROTEIN 5"/>
    <property type="match status" value="1"/>
</dbReference>
<proteinExistence type="predicted"/>
<dbReference type="Proteomes" id="UP000245340">
    <property type="component" value="Unplaced"/>
</dbReference>
<dbReference type="Pfam" id="PF00412">
    <property type="entry name" value="LIM"/>
    <property type="match status" value="3"/>
</dbReference>
<keyword evidence="4" id="KW-0677">Repeat</keyword>
<dbReference type="GO" id="GO:0051371">
    <property type="term" value="F:muscle alpha-actinin binding"/>
    <property type="evidence" value="ECO:0007669"/>
    <property type="project" value="TreeGrafter"/>
</dbReference>
<evidence type="ECO:0000256" key="5">
    <source>
        <dbReference type="ARBA" id="ARBA00022833"/>
    </source>
</evidence>
<dbReference type="GO" id="GO:0030036">
    <property type="term" value="P:actin cytoskeleton organization"/>
    <property type="evidence" value="ECO:0007669"/>
    <property type="project" value="TreeGrafter"/>
</dbReference>
<dbReference type="Gene3D" id="2.10.110.10">
    <property type="entry name" value="Cysteine Rich Protein"/>
    <property type="match status" value="3"/>
</dbReference>
<keyword evidence="11" id="KW-1185">Reference proteome</keyword>
<evidence type="ECO:0000256" key="2">
    <source>
        <dbReference type="ARBA" id="ARBA00022490"/>
    </source>
</evidence>
<dbReference type="FunFam" id="2.10.110.10:FF:000010">
    <property type="entry name" value="PDZ and LIM domain protein 5"/>
    <property type="match status" value="1"/>
</dbReference>
<dbReference type="GO" id="GO:0061061">
    <property type="term" value="P:muscle structure development"/>
    <property type="evidence" value="ECO:0007669"/>
    <property type="project" value="TreeGrafter"/>
</dbReference>
<dbReference type="CDD" id="cd09453">
    <property type="entry name" value="LIM1_ENH"/>
    <property type="match status" value="1"/>
</dbReference>
<evidence type="ECO:0000313" key="11">
    <source>
        <dbReference type="Proteomes" id="UP000245340"/>
    </source>
</evidence>
<reference evidence="12" key="1">
    <citation type="submission" date="2025-08" db="UniProtKB">
        <authorList>
            <consortium name="RefSeq"/>
        </authorList>
    </citation>
    <scope>IDENTIFICATION</scope>
</reference>
<dbReference type="GO" id="GO:0007507">
    <property type="term" value="P:heart development"/>
    <property type="evidence" value="ECO:0007669"/>
    <property type="project" value="TreeGrafter"/>
</dbReference>
<feature type="compositionally biased region" description="Basic and acidic residues" evidence="8">
    <location>
        <begin position="184"/>
        <end position="195"/>
    </location>
</feature>
<feature type="compositionally biased region" description="Basic and acidic residues" evidence="8">
    <location>
        <begin position="149"/>
        <end position="164"/>
    </location>
</feature>
<dbReference type="InterPro" id="IPR001781">
    <property type="entry name" value="Znf_LIM"/>
</dbReference>
<dbReference type="Gene3D" id="2.30.42.10">
    <property type="match status" value="1"/>
</dbReference>
<feature type="domain" description="LIM zinc-binding" evidence="9">
    <location>
        <begin position="428"/>
        <end position="487"/>
    </location>
</feature>
<comment type="subcellular location">
    <subcellularLocation>
        <location evidence="1">Cytoplasm</location>
    </subcellularLocation>
</comment>
<dbReference type="GO" id="GO:0005912">
    <property type="term" value="C:adherens junction"/>
    <property type="evidence" value="ECO:0007669"/>
    <property type="project" value="TreeGrafter"/>
</dbReference>
<dbReference type="CDD" id="cd09459">
    <property type="entry name" value="LIM3_ENH"/>
    <property type="match status" value="1"/>
</dbReference>
<dbReference type="GO" id="GO:0031941">
    <property type="term" value="C:filamentous actin"/>
    <property type="evidence" value="ECO:0007669"/>
    <property type="project" value="TreeGrafter"/>
</dbReference>
<evidence type="ECO:0000256" key="8">
    <source>
        <dbReference type="SAM" id="MobiDB-lite"/>
    </source>
</evidence>
<evidence type="ECO:0000256" key="6">
    <source>
        <dbReference type="ARBA" id="ARBA00023038"/>
    </source>
</evidence>
<sequence>MSNYSVSLVGPAPWGFRLQGGKDFNMPLTISSLKDGGKASQANVRIGDVVLSIDGISAHGMTHLEAQNKIKGCTDSLNMTLQRASATPKPEPVPVQKPTVTSLCSETAQELAEGQRRGSQGDIKQQNGPPRKHIVERNTEFYHIPTHSDASKKRLMEDTEDWRPRTGTTQSRSFRILAQITGTEHLKESDTENTKKANNTQDTSQQLAPSVASARSMPERRESPASTRPGVTGLTTAAAFKPPGSTNIVKSPSWPQPNQAALSTGRISNSGTLSGAAAPASSARGQPQPGDQDTLVQRAEHIPAGKRTPMCAHCNQVIRGPFLVALGKSWHPEEFNCAHCKNTMAYIGFVEEKGALYCELCYEKFFAPECGRCQRKILGEVINALKQTWHVSCFVCVACGKPIRNNVFHLEDGEPYCETDYYALFGTICHGCEFPIEAGDMFLEALGYTWHDTCFVCSVCCESLEGQTFFSKKDKPLCKKHAHSVNF</sequence>
<evidence type="ECO:0000256" key="1">
    <source>
        <dbReference type="ARBA" id="ARBA00004496"/>
    </source>
</evidence>
<feature type="compositionally biased region" description="Polar residues" evidence="8">
    <location>
        <begin position="196"/>
        <end position="208"/>
    </location>
</feature>
<dbReference type="FunFam" id="2.10.110.10:FF:000014">
    <property type="entry name" value="PDZ and LIM domain protein 5"/>
    <property type="match status" value="1"/>
</dbReference>
<keyword evidence="5 7" id="KW-0862">Zinc</keyword>
<feature type="compositionally biased region" description="Low complexity" evidence="8">
    <location>
        <begin position="274"/>
        <end position="289"/>
    </location>
</feature>
<dbReference type="InterPro" id="IPR050604">
    <property type="entry name" value="PDZ-LIM_domain"/>
</dbReference>
<dbReference type="PANTHER" id="PTHR24214">
    <property type="entry name" value="PDZ AND LIM DOMAIN PROTEIN ZASP"/>
    <property type="match status" value="1"/>
</dbReference>
<dbReference type="SMART" id="SM00228">
    <property type="entry name" value="PDZ"/>
    <property type="match status" value="1"/>
</dbReference>
<dbReference type="PROSITE" id="PS50023">
    <property type="entry name" value="LIM_DOMAIN_2"/>
    <property type="match status" value="3"/>
</dbReference>
<evidence type="ECO:0000256" key="3">
    <source>
        <dbReference type="ARBA" id="ARBA00022723"/>
    </source>
</evidence>
<gene>
    <name evidence="12" type="primary">PDLIM5</name>
</gene>
<keyword evidence="2" id="KW-0963">Cytoplasm</keyword>
<feature type="region of interest" description="Disordered" evidence="8">
    <location>
        <begin position="109"/>
        <end position="135"/>
    </location>
</feature>
<accession>A0A2U3VAS8</accession>
<dbReference type="CTD" id="10611"/>
<dbReference type="GO" id="GO:0001725">
    <property type="term" value="C:stress fiber"/>
    <property type="evidence" value="ECO:0007669"/>
    <property type="project" value="TreeGrafter"/>
</dbReference>
<evidence type="ECO:0000259" key="9">
    <source>
        <dbReference type="PROSITE" id="PS50023"/>
    </source>
</evidence>
<dbReference type="FunFam" id="2.10.110.10:FF:000020">
    <property type="entry name" value="PDZ and LIM domain protein 5"/>
    <property type="match status" value="1"/>
</dbReference>
<evidence type="ECO:0000256" key="4">
    <source>
        <dbReference type="ARBA" id="ARBA00022737"/>
    </source>
</evidence>
<dbReference type="GO" id="GO:0030018">
    <property type="term" value="C:Z disc"/>
    <property type="evidence" value="ECO:0007669"/>
    <property type="project" value="TreeGrafter"/>
</dbReference>
<feature type="compositionally biased region" description="Polar residues" evidence="8">
    <location>
        <begin position="256"/>
        <end position="273"/>
    </location>
</feature>